<organism evidence="2 3">
    <name type="scientific">Mycolicibacterium fortuitum</name>
    <name type="common">Mycobacterium fortuitum</name>
    <dbReference type="NCBI Taxonomy" id="1766"/>
    <lineage>
        <taxon>Bacteria</taxon>
        <taxon>Bacillati</taxon>
        <taxon>Actinomycetota</taxon>
        <taxon>Actinomycetes</taxon>
        <taxon>Mycobacteriales</taxon>
        <taxon>Mycobacteriaceae</taxon>
        <taxon>Mycolicibacterium</taxon>
    </lineage>
</organism>
<evidence type="ECO:0000256" key="1">
    <source>
        <dbReference type="SAM" id="MobiDB-lite"/>
    </source>
</evidence>
<proteinExistence type="predicted"/>
<name>A0A0N9XZS9_MYCFO</name>
<feature type="region of interest" description="Disordered" evidence="1">
    <location>
        <begin position="33"/>
        <end position="72"/>
    </location>
</feature>
<protein>
    <submittedName>
        <fullName evidence="2">Uncharacterized protein</fullName>
    </submittedName>
</protein>
<dbReference type="AlphaFoldDB" id="A0A0N9XZS9"/>
<evidence type="ECO:0000313" key="3">
    <source>
        <dbReference type="Proteomes" id="UP000057134"/>
    </source>
</evidence>
<dbReference type="Proteomes" id="UP000057134">
    <property type="component" value="Chromosome"/>
</dbReference>
<dbReference type="EMBL" id="CP011269">
    <property type="protein sequence ID" value="ALI25948.1"/>
    <property type="molecule type" value="Genomic_DNA"/>
</dbReference>
<feature type="compositionally biased region" description="Basic residues" evidence="1">
    <location>
        <begin position="54"/>
        <end position="65"/>
    </location>
</feature>
<keyword evidence="3" id="KW-1185">Reference proteome</keyword>
<evidence type="ECO:0000313" key="2">
    <source>
        <dbReference type="EMBL" id="ALI25948.1"/>
    </source>
</evidence>
<gene>
    <name evidence="2" type="ORF">XA26_21020</name>
</gene>
<dbReference type="STRING" id="1766.XA26_21020"/>
<dbReference type="KEGG" id="mft:XA26_21020"/>
<accession>A0A0N9XZS9</accession>
<sequence>MPDGPVERGQPRGLGNLEGLVREGLCGRGRAFAGLSGGRGRHADGDDESDCGRRCHRRSTSRTSRHVTPSQCRDVDMTSQLTAVTLVINGVDVTSDALIGTVP</sequence>
<reference evidence="2 3" key="1">
    <citation type="journal article" date="2015" name="MBio">
        <title>Enzymatic Degradation of Phenazines Can Generate Energy and Protect Sensitive Organisms from Toxicity.</title>
        <authorList>
            <person name="Costa K.C."/>
            <person name="Bergkessel M."/>
            <person name="Saunders S."/>
            <person name="Korlach J."/>
            <person name="Newman D.K."/>
        </authorList>
    </citation>
    <scope>NUCLEOTIDE SEQUENCE [LARGE SCALE GENOMIC DNA]</scope>
    <source>
        <strain evidence="2 3">CT6</strain>
    </source>
</reference>